<feature type="region of interest" description="Disordered" evidence="1">
    <location>
        <begin position="1"/>
        <end position="36"/>
    </location>
</feature>
<comment type="caution">
    <text evidence="2">The sequence shown here is derived from an EMBL/GenBank/DDBJ whole genome shotgun (WGS) entry which is preliminary data.</text>
</comment>
<keyword evidence="3" id="KW-1185">Reference proteome</keyword>
<organism evidence="2 3">
    <name type="scientific">Forsythia ovata</name>
    <dbReference type="NCBI Taxonomy" id="205694"/>
    <lineage>
        <taxon>Eukaryota</taxon>
        <taxon>Viridiplantae</taxon>
        <taxon>Streptophyta</taxon>
        <taxon>Embryophyta</taxon>
        <taxon>Tracheophyta</taxon>
        <taxon>Spermatophyta</taxon>
        <taxon>Magnoliopsida</taxon>
        <taxon>eudicotyledons</taxon>
        <taxon>Gunneridae</taxon>
        <taxon>Pentapetalae</taxon>
        <taxon>asterids</taxon>
        <taxon>lamiids</taxon>
        <taxon>Lamiales</taxon>
        <taxon>Oleaceae</taxon>
        <taxon>Forsythieae</taxon>
        <taxon>Forsythia</taxon>
    </lineage>
</organism>
<protein>
    <submittedName>
        <fullName evidence="2">Uncharacterized protein</fullName>
    </submittedName>
</protein>
<name>A0ABD1XAC6_9LAMI</name>
<gene>
    <name evidence="2" type="ORF">Fot_03668</name>
</gene>
<dbReference type="EMBL" id="JBFOLJ010000001">
    <property type="protein sequence ID" value="KAL2558929.1"/>
    <property type="molecule type" value="Genomic_DNA"/>
</dbReference>
<evidence type="ECO:0000313" key="3">
    <source>
        <dbReference type="Proteomes" id="UP001604277"/>
    </source>
</evidence>
<dbReference type="Proteomes" id="UP001604277">
    <property type="component" value="Unassembled WGS sequence"/>
</dbReference>
<sequence>MVNKHDSIEDILDERDGDEECKSSGVNNSPNAEIHPDPRHYDSFCDPHDNIFTEDVLKQVDKIMKDAERPKHSNSIEFYALDYNRLWSMWLSAFLVALLALSNRLKSELGETCSKAMAEYGGPFHLTHDYESMVDYFRRLVIKEAIKLV</sequence>
<reference evidence="3" key="1">
    <citation type="submission" date="2024-07" db="EMBL/GenBank/DDBJ databases">
        <title>Two chromosome-level genome assemblies of Korean endemic species Abeliophyllum distichum and Forsythia ovata (Oleaceae).</title>
        <authorList>
            <person name="Jang H."/>
        </authorList>
    </citation>
    <scope>NUCLEOTIDE SEQUENCE [LARGE SCALE GENOMIC DNA]</scope>
</reference>
<feature type="compositionally biased region" description="Acidic residues" evidence="1">
    <location>
        <begin position="9"/>
        <end position="19"/>
    </location>
</feature>
<evidence type="ECO:0000256" key="1">
    <source>
        <dbReference type="SAM" id="MobiDB-lite"/>
    </source>
</evidence>
<accession>A0ABD1XAC6</accession>
<evidence type="ECO:0000313" key="2">
    <source>
        <dbReference type="EMBL" id="KAL2558929.1"/>
    </source>
</evidence>
<proteinExistence type="predicted"/>
<dbReference type="AlphaFoldDB" id="A0ABD1XAC6"/>